<gene>
    <name evidence="1" type="ORF">MU846_14330</name>
</gene>
<reference evidence="1" key="1">
    <citation type="submission" date="2022-04" db="EMBL/GenBank/DDBJ databases">
        <title>Alcanivorax sp. CY1518 draft genome sequence.</title>
        <authorList>
            <person name="Zhao G."/>
            <person name="An M."/>
        </authorList>
    </citation>
    <scope>NUCLEOTIDE SEQUENCE</scope>
    <source>
        <strain evidence="1">CY1518</strain>
    </source>
</reference>
<protein>
    <submittedName>
        <fullName evidence="1">Uncharacterized protein</fullName>
    </submittedName>
</protein>
<organism evidence="1 2">
    <name type="scientific">Alcanivorax quisquiliarum</name>
    <dbReference type="NCBI Taxonomy" id="2933565"/>
    <lineage>
        <taxon>Bacteria</taxon>
        <taxon>Pseudomonadati</taxon>
        <taxon>Pseudomonadota</taxon>
        <taxon>Gammaproteobacteria</taxon>
        <taxon>Oceanospirillales</taxon>
        <taxon>Alcanivoracaceae</taxon>
        <taxon>Alcanivorax</taxon>
    </lineage>
</organism>
<dbReference type="EMBL" id="JALKII010000019">
    <property type="protein sequence ID" value="MCK0538883.1"/>
    <property type="molecule type" value="Genomic_DNA"/>
</dbReference>
<comment type="caution">
    <text evidence="1">The sequence shown here is derived from an EMBL/GenBank/DDBJ whole genome shotgun (WGS) entry which is preliminary data.</text>
</comment>
<name>A0ABT0EAJ1_9GAMM</name>
<evidence type="ECO:0000313" key="2">
    <source>
        <dbReference type="Proteomes" id="UP001165524"/>
    </source>
</evidence>
<proteinExistence type="predicted"/>
<sequence>MKPLVRQHLELLRSEYERRPYAELVAMKGQELAMMELDSRAYQPSVFTECYQGKLLLIVELRRKRLLGFGSADCLGSIIAKTGVIEQVDEEFLWREIGHP</sequence>
<dbReference type="Proteomes" id="UP001165524">
    <property type="component" value="Unassembled WGS sequence"/>
</dbReference>
<dbReference type="RefSeq" id="WP_246953938.1">
    <property type="nucleotide sequence ID" value="NZ_JALKII010000019.1"/>
</dbReference>
<accession>A0ABT0EAJ1</accession>
<keyword evidence="2" id="KW-1185">Reference proteome</keyword>
<evidence type="ECO:0000313" key="1">
    <source>
        <dbReference type="EMBL" id="MCK0538883.1"/>
    </source>
</evidence>